<feature type="domain" description="Subtilisin-like protease fibronectin type-III" evidence="16">
    <location>
        <begin position="706"/>
        <end position="801"/>
    </location>
</feature>
<evidence type="ECO:0000256" key="3">
    <source>
        <dbReference type="ARBA" id="ARBA00022670"/>
    </source>
</evidence>
<comment type="caution">
    <text evidence="17">The sequence shown here is derived from an EMBL/GenBank/DDBJ whole genome shotgun (WGS) entry which is preliminary data.</text>
</comment>
<feature type="region of interest" description="Disordered" evidence="11">
    <location>
        <begin position="32"/>
        <end position="52"/>
    </location>
</feature>
<dbReference type="PRINTS" id="PR00723">
    <property type="entry name" value="SUBTILISIN"/>
</dbReference>
<evidence type="ECO:0000259" key="15">
    <source>
        <dbReference type="Pfam" id="PF05922"/>
    </source>
</evidence>
<evidence type="ECO:0000259" key="16">
    <source>
        <dbReference type="Pfam" id="PF17766"/>
    </source>
</evidence>
<accession>A0A552WQX3</accession>
<name>A0A552WQX3_9MICO</name>
<dbReference type="InterPro" id="IPR023827">
    <property type="entry name" value="Peptidase_S8_Asp-AS"/>
</dbReference>
<dbReference type="Pfam" id="PF02225">
    <property type="entry name" value="PA"/>
    <property type="match status" value="1"/>
</dbReference>
<evidence type="ECO:0000256" key="10">
    <source>
        <dbReference type="RuleBase" id="RU003355"/>
    </source>
</evidence>
<dbReference type="PROSITE" id="PS51892">
    <property type="entry name" value="SUBTILASE"/>
    <property type="match status" value="1"/>
</dbReference>
<keyword evidence="5 9" id="KW-0378">Hydrolase</keyword>
<evidence type="ECO:0000313" key="18">
    <source>
        <dbReference type="Proteomes" id="UP000318693"/>
    </source>
</evidence>
<dbReference type="InterPro" id="IPR045051">
    <property type="entry name" value="SBT"/>
</dbReference>
<evidence type="ECO:0000256" key="8">
    <source>
        <dbReference type="PIRSR" id="PIRSR615500-1"/>
    </source>
</evidence>
<evidence type="ECO:0000313" key="17">
    <source>
        <dbReference type="EMBL" id="TRW45211.1"/>
    </source>
</evidence>
<sequence>MSIHPWSRLRRRGLAVAAAVGVAIATLPAAATATAAPNGPSTPRSPAASPVAPAEQAITTEFLAEGEAPAYKAGRYVVVMRDEPVIAYEGGVAGIAATKPAAGEKFAPDTAAAKSYRGHLKARQNRAARAAAASPVYTYTEAVSGFAAELTAEQAEQLSKDPTVLSVTADVLRRPDTADSPDFLGLTGRNGVWDQLGGTQNLRKGAGSGVIIGVLDSGIRPEHPSFADKGMPKPKGWRGTCDTGAAPRSTFRCSNKLVGARYFVQGFGAEGLATYESLSPLDADGHGTHTASTAAGNHGVTATIDGATRGVISGMAPAAHVAAYKVCWDGDAGDGGCANSDIVAAIDSAVADGVDVINFSISGTSSNYLDPTELAFMYAADGGVFVSASSGNSGPGASTTNHPSPWLTTVAASTHTVIEGTLVTGDGARYIGVSNSGTLENPAPIVLSDAIPAAGADPESAALCLPGSLDAVAAAGAVVVCDRGVNPRVEKSQTVKDAGGVAMVLVNPTPSSLDPDAHVLPTIHLQNTARDAVRAYVAGNDAPTGQILGTNEGSTTQVPEVAAFSSRGPSLGAGGDLLKPDVSAPGVGVLAAYSPVKGGRNFDYASGTSMSAPHVAGLAALIKQKYPRWSPAAVKSAMMTTARDHASAASNDPFASGAGFVEPRKFLDPGLVYDAGQSDWWDFLAGQGVTYADGTPVSTSPIDASDLNLASVAIGDLVGTQTVTRTITNVSGRPAVFRASVDGLDGVDVTVTPTQVRLTPGRSADVTIQVTAAGAPLGQYATGHLTWTSDRGHVARSPLAVRPLPVSAPAQVTVPVDAAGVEIPVVPGFSGILGTQVTGLVPGDVTAATAQNAGSGAFVVGDHRNHTQDFTVTGTKLVRIELKSANPTGDDLDLYVTRRGSNQIIAAATTPAANEVIYIGGWPAGEYTIHVQAWSVADAAPTASFDVRVFQPDGDAGTLVLDPAEVPVTAGTPVTLTGSLRTDGSTPYFGRVQLTDGSRVIGQTAVSVG</sequence>
<evidence type="ECO:0000256" key="4">
    <source>
        <dbReference type="ARBA" id="ARBA00022729"/>
    </source>
</evidence>
<dbReference type="SUPFAM" id="SSF52743">
    <property type="entry name" value="Subtilisin-like"/>
    <property type="match status" value="1"/>
</dbReference>
<evidence type="ECO:0000256" key="9">
    <source>
        <dbReference type="PROSITE-ProRule" id="PRU01240"/>
    </source>
</evidence>
<dbReference type="PANTHER" id="PTHR10795">
    <property type="entry name" value="PROPROTEIN CONVERTASE SUBTILISIN/KEXIN"/>
    <property type="match status" value="1"/>
</dbReference>
<feature type="signal peptide" evidence="12">
    <location>
        <begin position="1"/>
        <end position="35"/>
    </location>
</feature>
<dbReference type="PROSITE" id="PS00136">
    <property type="entry name" value="SUBTILASE_ASP"/>
    <property type="match status" value="1"/>
</dbReference>
<evidence type="ECO:0000256" key="2">
    <source>
        <dbReference type="ARBA" id="ARBA00011073"/>
    </source>
</evidence>
<feature type="domain" description="PA" evidence="14">
    <location>
        <begin position="463"/>
        <end position="529"/>
    </location>
</feature>
<dbReference type="PROSITE" id="PS51318">
    <property type="entry name" value="TAT"/>
    <property type="match status" value="1"/>
</dbReference>
<dbReference type="InterPro" id="IPR034197">
    <property type="entry name" value="Peptidases_S8_3"/>
</dbReference>
<dbReference type="Gene3D" id="3.50.30.30">
    <property type="match status" value="1"/>
</dbReference>
<dbReference type="Gene3D" id="2.60.120.380">
    <property type="match status" value="1"/>
</dbReference>
<evidence type="ECO:0000259" key="13">
    <source>
        <dbReference type="Pfam" id="PF00082"/>
    </source>
</evidence>
<dbReference type="InterPro" id="IPR023828">
    <property type="entry name" value="Peptidase_S8_Ser-AS"/>
</dbReference>
<dbReference type="InterPro" id="IPR006311">
    <property type="entry name" value="TAT_signal"/>
</dbReference>
<feature type="active site" description="Charge relay system" evidence="8 9">
    <location>
        <position position="216"/>
    </location>
</feature>
<dbReference type="InterPro" id="IPR010259">
    <property type="entry name" value="S8pro/Inhibitor_I9"/>
</dbReference>
<keyword evidence="3 9" id="KW-0645">Protease</keyword>
<comment type="similarity">
    <text evidence="2 9 10">Belongs to the peptidase S8 family.</text>
</comment>
<feature type="chain" id="PRO_5021821874" evidence="12">
    <location>
        <begin position="36"/>
        <end position="1009"/>
    </location>
</feature>
<dbReference type="Gene3D" id="3.30.70.80">
    <property type="entry name" value="Peptidase S8 propeptide/proteinase inhibitor I9"/>
    <property type="match status" value="1"/>
</dbReference>
<feature type="active site" description="Charge relay system" evidence="8 9">
    <location>
        <position position="609"/>
    </location>
</feature>
<dbReference type="Pfam" id="PF17766">
    <property type="entry name" value="fn3_6"/>
    <property type="match status" value="1"/>
</dbReference>
<dbReference type="InterPro" id="IPR036852">
    <property type="entry name" value="Peptidase_S8/S53_dom_sf"/>
</dbReference>
<dbReference type="InterPro" id="IPR041469">
    <property type="entry name" value="Subtilisin-like_FN3"/>
</dbReference>
<keyword evidence="18" id="KW-1185">Reference proteome</keyword>
<dbReference type="GO" id="GO:0005576">
    <property type="term" value="C:extracellular region"/>
    <property type="evidence" value="ECO:0007669"/>
    <property type="project" value="UniProtKB-SubCell"/>
</dbReference>
<dbReference type="CDD" id="cd02120">
    <property type="entry name" value="PA_subtilisin_like"/>
    <property type="match status" value="1"/>
</dbReference>
<reference evidence="17 18" key="1">
    <citation type="submission" date="2019-07" db="EMBL/GenBank/DDBJ databases">
        <title>Georgenia wutianyii sp. nov. and Georgenia *** sp. nov. isolated from plateau pika (Ochotona curzoniae) in the Qinghai-Tibet plateau of China.</title>
        <authorList>
            <person name="Tian Z."/>
        </authorList>
    </citation>
    <scope>NUCLEOTIDE SEQUENCE [LARGE SCALE GENOMIC DNA]</scope>
    <source>
        <strain evidence="17 18">Z446</strain>
    </source>
</reference>
<dbReference type="RefSeq" id="WP_143418488.1">
    <property type="nucleotide sequence ID" value="NZ_VJXR01000027.1"/>
</dbReference>
<dbReference type="PROSITE" id="PS00138">
    <property type="entry name" value="SUBTILASE_SER"/>
    <property type="match status" value="1"/>
</dbReference>
<dbReference type="Gene3D" id="3.40.50.200">
    <property type="entry name" value="Peptidase S8/S53 domain"/>
    <property type="match status" value="1"/>
</dbReference>
<dbReference type="GO" id="GO:0004252">
    <property type="term" value="F:serine-type endopeptidase activity"/>
    <property type="evidence" value="ECO:0007669"/>
    <property type="project" value="UniProtKB-UniRule"/>
</dbReference>
<organism evidence="17 18">
    <name type="scientific">Georgenia yuyongxinii</name>
    <dbReference type="NCBI Taxonomy" id="2589797"/>
    <lineage>
        <taxon>Bacteria</taxon>
        <taxon>Bacillati</taxon>
        <taxon>Actinomycetota</taxon>
        <taxon>Actinomycetes</taxon>
        <taxon>Micrococcales</taxon>
        <taxon>Bogoriellaceae</taxon>
        <taxon>Georgenia</taxon>
    </lineage>
</organism>
<gene>
    <name evidence="17" type="ORF">FJ693_10475</name>
</gene>
<dbReference type="GO" id="GO:0006508">
    <property type="term" value="P:proteolysis"/>
    <property type="evidence" value="ECO:0007669"/>
    <property type="project" value="UniProtKB-KW"/>
</dbReference>
<feature type="active site" description="Charge relay system" evidence="8 9">
    <location>
        <position position="286"/>
    </location>
</feature>
<proteinExistence type="inferred from homology"/>
<evidence type="ECO:0000259" key="14">
    <source>
        <dbReference type="Pfam" id="PF02225"/>
    </source>
</evidence>
<dbReference type="InterPro" id="IPR015500">
    <property type="entry name" value="Peptidase_S8_subtilisin-rel"/>
</dbReference>
<dbReference type="CDD" id="cd04852">
    <property type="entry name" value="Peptidases_S8_3"/>
    <property type="match status" value="1"/>
</dbReference>
<keyword evidence="6 9" id="KW-0720">Serine protease</keyword>
<evidence type="ECO:0000256" key="5">
    <source>
        <dbReference type="ARBA" id="ARBA00022801"/>
    </source>
</evidence>
<comment type="subcellular location">
    <subcellularLocation>
        <location evidence="1">Secreted</location>
    </subcellularLocation>
</comment>
<keyword evidence="4 12" id="KW-0732">Signal</keyword>
<dbReference type="Pfam" id="PF00082">
    <property type="entry name" value="Peptidase_S8"/>
    <property type="match status" value="1"/>
</dbReference>
<evidence type="ECO:0000256" key="12">
    <source>
        <dbReference type="SAM" id="SignalP"/>
    </source>
</evidence>
<feature type="region of interest" description="Disordered" evidence="11">
    <location>
        <begin position="223"/>
        <end position="242"/>
    </location>
</feature>
<dbReference type="Pfam" id="PF05922">
    <property type="entry name" value="Inhibitor_I9"/>
    <property type="match status" value="1"/>
</dbReference>
<dbReference type="InterPro" id="IPR000209">
    <property type="entry name" value="Peptidase_S8/S53_dom"/>
</dbReference>
<dbReference type="Proteomes" id="UP000318693">
    <property type="component" value="Unassembled WGS sequence"/>
</dbReference>
<protein>
    <submittedName>
        <fullName evidence="17">S8 family serine peptidase</fullName>
    </submittedName>
</protein>
<dbReference type="Gene3D" id="2.60.40.2310">
    <property type="match status" value="1"/>
</dbReference>
<evidence type="ECO:0000256" key="11">
    <source>
        <dbReference type="SAM" id="MobiDB-lite"/>
    </source>
</evidence>
<evidence type="ECO:0000256" key="7">
    <source>
        <dbReference type="ARBA" id="ARBA00023180"/>
    </source>
</evidence>
<dbReference type="InterPro" id="IPR037045">
    <property type="entry name" value="S8pro/Inhibitor_I9_sf"/>
</dbReference>
<keyword evidence="7" id="KW-0325">Glycoprotein</keyword>
<dbReference type="InterPro" id="IPR003137">
    <property type="entry name" value="PA_domain"/>
</dbReference>
<evidence type="ECO:0000256" key="1">
    <source>
        <dbReference type="ARBA" id="ARBA00004613"/>
    </source>
</evidence>
<dbReference type="AlphaFoldDB" id="A0A552WQX3"/>
<feature type="domain" description="Peptidase S8/S53" evidence="13">
    <location>
        <begin position="207"/>
        <end position="654"/>
    </location>
</feature>
<evidence type="ECO:0000256" key="6">
    <source>
        <dbReference type="ARBA" id="ARBA00022825"/>
    </source>
</evidence>
<dbReference type="EMBL" id="VJXR01000027">
    <property type="protein sequence ID" value="TRW45211.1"/>
    <property type="molecule type" value="Genomic_DNA"/>
</dbReference>
<feature type="domain" description="Inhibitor I9" evidence="15">
    <location>
        <begin position="75"/>
        <end position="173"/>
    </location>
</feature>